<feature type="transmembrane region" description="Helical" evidence="1">
    <location>
        <begin position="408"/>
        <end position="426"/>
    </location>
</feature>
<dbReference type="EMBL" id="LCLS01000036">
    <property type="protein sequence ID" value="KKU20559.1"/>
    <property type="molecule type" value="Genomic_DNA"/>
</dbReference>
<proteinExistence type="predicted"/>
<evidence type="ECO:0000313" key="3">
    <source>
        <dbReference type="Proteomes" id="UP000034107"/>
    </source>
</evidence>
<accession>A0A0G1NIY8</accession>
<gene>
    <name evidence="2" type="ORF">UX31_C0036G0003</name>
</gene>
<feature type="transmembrane region" description="Helical" evidence="1">
    <location>
        <begin position="310"/>
        <end position="329"/>
    </location>
</feature>
<feature type="transmembrane region" description="Helical" evidence="1">
    <location>
        <begin position="470"/>
        <end position="490"/>
    </location>
</feature>
<feature type="transmembrane region" description="Helical" evidence="1">
    <location>
        <begin position="341"/>
        <end position="364"/>
    </location>
</feature>
<keyword evidence="1" id="KW-0812">Transmembrane</keyword>
<comment type="caution">
    <text evidence="2">The sequence shown here is derived from an EMBL/GenBank/DDBJ whole genome shotgun (WGS) entry which is preliminary data.</text>
</comment>
<name>A0A0G1NIY8_9BACT</name>
<evidence type="ECO:0000313" key="2">
    <source>
        <dbReference type="EMBL" id="KKU20559.1"/>
    </source>
</evidence>
<evidence type="ECO:0000256" key="1">
    <source>
        <dbReference type="SAM" id="Phobius"/>
    </source>
</evidence>
<keyword evidence="1" id="KW-0472">Membrane</keyword>
<feature type="transmembrane region" description="Helical" evidence="1">
    <location>
        <begin position="432"/>
        <end position="450"/>
    </location>
</feature>
<keyword evidence="1" id="KW-1133">Transmembrane helix</keyword>
<reference evidence="2 3" key="1">
    <citation type="journal article" date="2015" name="Nature">
        <title>rRNA introns, odd ribosomes, and small enigmatic genomes across a large radiation of phyla.</title>
        <authorList>
            <person name="Brown C.T."/>
            <person name="Hug L.A."/>
            <person name="Thomas B.C."/>
            <person name="Sharon I."/>
            <person name="Castelle C.J."/>
            <person name="Singh A."/>
            <person name="Wilkins M.J."/>
            <person name="Williams K.H."/>
            <person name="Banfield J.F."/>
        </authorList>
    </citation>
    <scope>NUCLEOTIDE SEQUENCE [LARGE SCALE GENOMIC DNA]</scope>
</reference>
<dbReference type="Proteomes" id="UP000034107">
    <property type="component" value="Unassembled WGS sequence"/>
</dbReference>
<sequence>MIISPGVRKLIAEYELWRGRAQVRQEEEVISVDEIVARVALFYEKLREIVDWRAEHLLRKTAIERILKRRLAIHKVSEDFAENFLAELVRGGHFPNKKISFAQVDEIQTVIEKYIFIAEHSRNRQKNGGRNSADWILSIAAVEIEEALSVPRRERALIELMTEDLEKNINLVARKRDLERPLAEGEKRLQIYVAVQKTLFKLDNFSIAYHILEKFYPDWETPSQETLAYVAENLDTLRENVEKIISHPYSERFYQLAEKYDTPYLILHDILSDDTDRFEQFVNDPPSLEGAIRHAYDKRHARLRRRIGRAAFYSILSIFITKILIALAIEVPVDRYLQSELNYVAIGLSVVVPAIVLFGLVATVRTSTQRNFERVMMEVVKIIQVRGSQEPHNIFPPRKRAGLGASTVYVFYLLSFIISFGALIWVLQKLEFSPFSMVIFLMFMSLVLFAGTKIRQQARELMVETTKEGFLYNVFDIFSLPMIQVGRWLSGQIGRYNVLVLVLNFLIEAPFQIFVEFLEQWRSFLREKKDEIH</sequence>
<protein>
    <submittedName>
        <fullName evidence="2">Uncharacterized protein</fullName>
    </submittedName>
</protein>
<feature type="transmembrane region" description="Helical" evidence="1">
    <location>
        <begin position="496"/>
        <end position="518"/>
    </location>
</feature>
<dbReference type="AlphaFoldDB" id="A0A0G1NIY8"/>
<organism evidence="2 3">
    <name type="scientific">Candidatus Nomurabacteria bacterium GW2011_GWA1_46_11</name>
    <dbReference type="NCBI Taxonomy" id="1618732"/>
    <lineage>
        <taxon>Bacteria</taxon>
        <taxon>Candidatus Nomuraibacteriota</taxon>
    </lineage>
</organism>